<comment type="caution">
    <text evidence="2">The sequence shown here is derived from an EMBL/GenBank/DDBJ whole genome shotgun (WGS) entry which is preliminary data.</text>
</comment>
<name>A0ABD1GC91_SALDI</name>
<evidence type="ECO:0000313" key="3">
    <source>
        <dbReference type="Proteomes" id="UP001567538"/>
    </source>
</evidence>
<evidence type="ECO:0000256" key="1">
    <source>
        <dbReference type="SAM" id="MobiDB-lite"/>
    </source>
</evidence>
<dbReference type="PANTHER" id="PTHR15835">
    <property type="entry name" value="NUCLEAR-INTERACTING PARTNER OF ALK"/>
    <property type="match status" value="1"/>
</dbReference>
<sequence>MVFSLKLEGGHNLLCSAEELAQFPILPRASLTEDYKMRFLSLSQLVALPVTAPMAIDDLRNSQLAQFLSGSSSLGCHVQPLRQNLQGMYLKQLLPSCTIRQAQKLISLFGWESRILPYRVDFKDGQNDSIKDANVTITTGQKPKDNIQSSSEGTNPSSELQVDPSSVVLDCQLCGASVGLWAFSTIPRPLEYIRFVGLTEVIDKSMAAHGHDEACAQEGSSDNQICTGSRGGVVNTGSSASTSSGFTIAGGPPPASLNYGATISLPIVGQNLRARLSMKTGNNDYLDVQRASQVEDQALVQQSETVRTEETFVTIETNAISDKPLEVPESVPEGSNLNLTVTVEGFNLAVAGDISSSTPEDITSPRNTGASQSPIPMIFSTRVCFNKPTEFDPIKQHRHFCPWTVASGKSAPGWLQTLSALEENKELSNVHSSRLIEVDDPVESVRTLFTSPVNKRAKIC</sequence>
<gene>
    <name evidence="2" type="ORF">AAHA92_25920</name>
</gene>
<feature type="region of interest" description="Disordered" evidence="1">
    <location>
        <begin position="136"/>
        <end position="161"/>
    </location>
</feature>
<proteinExistence type="predicted"/>
<accession>A0ABD1GC91</accession>
<dbReference type="EMBL" id="JBEAFC010000009">
    <property type="protein sequence ID" value="KAL1541735.1"/>
    <property type="molecule type" value="Genomic_DNA"/>
</dbReference>
<organism evidence="2 3">
    <name type="scientific">Salvia divinorum</name>
    <name type="common">Maria pastora</name>
    <name type="synonym">Diviner's sage</name>
    <dbReference type="NCBI Taxonomy" id="28513"/>
    <lineage>
        <taxon>Eukaryota</taxon>
        <taxon>Viridiplantae</taxon>
        <taxon>Streptophyta</taxon>
        <taxon>Embryophyta</taxon>
        <taxon>Tracheophyta</taxon>
        <taxon>Spermatophyta</taxon>
        <taxon>Magnoliopsida</taxon>
        <taxon>eudicotyledons</taxon>
        <taxon>Gunneridae</taxon>
        <taxon>Pentapetalae</taxon>
        <taxon>asterids</taxon>
        <taxon>lamiids</taxon>
        <taxon>Lamiales</taxon>
        <taxon>Lamiaceae</taxon>
        <taxon>Nepetoideae</taxon>
        <taxon>Mentheae</taxon>
        <taxon>Salviinae</taxon>
        <taxon>Salvia</taxon>
        <taxon>Salvia subgen. Calosphace</taxon>
    </lineage>
</organism>
<reference evidence="2 3" key="1">
    <citation type="submission" date="2024-06" db="EMBL/GenBank/DDBJ databases">
        <title>A chromosome level genome sequence of Diviner's sage (Salvia divinorum).</title>
        <authorList>
            <person name="Ford S.A."/>
            <person name="Ro D.-K."/>
            <person name="Ness R.W."/>
            <person name="Phillips M.A."/>
        </authorList>
    </citation>
    <scope>NUCLEOTIDE SEQUENCE [LARGE SCALE GENOMIC DNA]</scope>
    <source>
        <strain evidence="2">SAF-2024a</strain>
        <tissue evidence="2">Leaf</tissue>
    </source>
</reference>
<evidence type="ECO:0000313" key="2">
    <source>
        <dbReference type="EMBL" id="KAL1541735.1"/>
    </source>
</evidence>
<dbReference type="AlphaFoldDB" id="A0ABD1GC91"/>
<keyword evidence="3" id="KW-1185">Reference proteome</keyword>
<dbReference type="Proteomes" id="UP001567538">
    <property type="component" value="Unassembled WGS sequence"/>
</dbReference>
<dbReference type="PANTHER" id="PTHR15835:SF6">
    <property type="entry name" value="ZINC FINGER C3HC-TYPE PROTEIN 1"/>
    <property type="match status" value="1"/>
</dbReference>
<protein>
    <submittedName>
        <fullName evidence="2">Uncharacterized protein</fullName>
    </submittedName>
</protein>